<protein>
    <recommendedName>
        <fullName evidence="4">Isoaspartyl peptidase</fullName>
    </recommendedName>
</protein>
<gene>
    <name evidence="9" type="primary">iaaA</name>
    <name evidence="8" type="ORF">Lbir_1280</name>
    <name evidence="9" type="ORF">NCTC12437_00397</name>
</gene>
<evidence type="ECO:0000256" key="3">
    <source>
        <dbReference type="ARBA" id="ARBA00022813"/>
    </source>
</evidence>
<name>A0A378I611_9GAMM</name>
<sequence>MNKIAMAIHGGASEATELLRSHLPEYEESLKVALYRGYDVLQQGGSALDAVEASVRQLEDDPLFNAGRGSVLNSEGQVEMDASIMDGHILDAGAVSMVQEVKNPISLARKIMTQTHHVFLSGYGALAVAKLNDLELKSKDYFVTEYQYGQYLEASKRESTDDIFDKKIKGTVGAVALDAQGNLAAATSTGGTGNCLPGRVGDSCMIGAGCFADNKSCAVSGTGEGEALITQVVAHTIAMLMELNQWSLEQACDYVIHQRNIARREMGVIAINGKGEIHCAFNTEIMKRAWIGSDTPLQVKIY</sequence>
<dbReference type="SUPFAM" id="SSF56235">
    <property type="entry name" value="N-terminal nucleophile aminohydrolases (Ntn hydrolases)"/>
    <property type="match status" value="1"/>
</dbReference>
<accession>A0A378I611</accession>
<evidence type="ECO:0000256" key="4">
    <source>
        <dbReference type="ARBA" id="ARBA00069124"/>
    </source>
</evidence>
<feature type="site" description="Cleavage; by autolysis" evidence="7">
    <location>
        <begin position="170"/>
        <end position="171"/>
    </location>
</feature>
<feature type="binding site" evidence="6">
    <location>
        <begin position="222"/>
        <end position="225"/>
    </location>
    <ligand>
        <name>substrate</name>
    </ligand>
</feature>
<evidence type="ECO:0000313" key="8">
    <source>
        <dbReference type="EMBL" id="KTC72505.1"/>
    </source>
</evidence>
<dbReference type="Proteomes" id="UP000054735">
    <property type="component" value="Unassembled WGS sequence"/>
</dbReference>
<evidence type="ECO:0000256" key="6">
    <source>
        <dbReference type="PIRSR" id="PIRSR600246-2"/>
    </source>
</evidence>
<dbReference type="CDD" id="cd04701">
    <property type="entry name" value="Asparaginase_2"/>
    <property type="match status" value="1"/>
</dbReference>
<dbReference type="EMBL" id="UGNW01000001">
    <property type="protein sequence ID" value="STX30637.1"/>
    <property type="molecule type" value="Genomic_DNA"/>
</dbReference>
<keyword evidence="1" id="KW-0645">Protease</keyword>
<dbReference type="STRING" id="28083.Lbir_1280"/>
<dbReference type="PANTHER" id="PTHR10188">
    <property type="entry name" value="L-ASPARAGINASE"/>
    <property type="match status" value="1"/>
</dbReference>
<dbReference type="RefSeq" id="WP_058523359.1">
    <property type="nucleotide sequence ID" value="NZ_CAAAHV010000002.1"/>
</dbReference>
<dbReference type="GO" id="GO:0008233">
    <property type="term" value="F:peptidase activity"/>
    <property type="evidence" value="ECO:0007669"/>
    <property type="project" value="UniProtKB-KW"/>
</dbReference>
<feature type="active site" description="Nucleophile" evidence="5">
    <location>
        <position position="171"/>
    </location>
</feature>
<dbReference type="PANTHER" id="PTHR10188:SF6">
    <property type="entry name" value="N(4)-(BETA-N-ACETYLGLUCOSAMINYL)-L-ASPARAGINASE"/>
    <property type="match status" value="1"/>
</dbReference>
<feature type="binding site" evidence="6">
    <location>
        <begin position="199"/>
        <end position="202"/>
    </location>
    <ligand>
        <name>substrate</name>
    </ligand>
</feature>
<dbReference type="Proteomes" id="UP000255066">
    <property type="component" value="Unassembled WGS sequence"/>
</dbReference>
<evidence type="ECO:0000256" key="1">
    <source>
        <dbReference type="ARBA" id="ARBA00022670"/>
    </source>
</evidence>
<dbReference type="InterPro" id="IPR000246">
    <property type="entry name" value="Peptidase_T2"/>
</dbReference>
<dbReference type="InterPro" id="IPR029055">
    <property type="entry name" value="Ntn_hydrolases_N"/>
</dbReference>
<organism evidence="9 11">
    <name type="scientific">Legionella birminghamensis</name>
    <dbReference type="NCBI Taxonomy" id="28083"/>
    <lineage>
        <taxon>Bacteria</taxon>
        <taxon>Pseudomonadati</taxon>
        <taxon>Pseudomonadota</taxon>
        <taxon>Gammaproteobacteria</taxon>
        <taxon>Legionellales</taxon>
        <taxon>Legionellaceae</taxon>
        <taxon>Legionella</taxon>
    </lineage>
</organism>
<dbReference type="AlphaFoldDB" id="A0A378I611"/>
<proteinExistence type="predicted"/>
<evidence type="ECO:0000256" key="5">
    <source>
        <dbReference type="PIRSR" id="PIRSR600246-1"/>
    </source>
</evidence>
<evidence type="ECO:0000313" key="9">
    <source>
        <dbReference type="EMBL" id="STX30637.1"/>
    </source>
</evidence>
<dbReference type="Gene3D" id="3.60.20.30">
    <property type="entry name" value="(Glycosyl)asparaginase"/>
    <property type="match status" value="1"/>
</dbReference>
<evidence type="ECO:0000256" key="2">
    <source>
        <dbReference type="ARBA" id="ARBA00022801"/>
    </source>
</evidence>
<dbReference type="EMBL" id="LNXT01000015">
    <property type="protein sequence ID" value="KTC72505.1"/>
    <property type="molecule type" value="Genomic_DNA"/>
</dbReference>
<reference evidence="8 10" key="1">
    <citation type="submission" date="2015-11" db="EMBL/GenBank/DDBJ databases">
        <title>Genomic analysis of 38 Legionella species identifies large and diverse effector repertoires.</title>
        <authorList>
            <person name="Burstein D."/>
            <person name="Amaro F."/>
            <person name="Zusman T."/>
            <person name="Lifshitz Z."/>
            <person name="Cohen O."/>
            <person name="Gilbert J.A."/>
            <person name="Pupko T."/>
            <person name="Shuman H.A."/>
            <person name="Segal G."/>
        </authorList>
    </citation>
    <scope>NUCLEOTIDE SEQUENCE [LARGE SCALE GENOMIC DNA]</scope>
    <source>
        <strain evidence="8 10">CDC#1407-AL-14</strain>
    </source>
</reference>
<dbReference type="Pfam" id="PF01112">
    <property type="entry name" value="Asparaginase_2"/>
    <property type="match status" value="1"/>
</dbReference>
<evidence type="ECO:0000313" key="10">
    <source>
        <dbReference type="Proteomes" id="UP000054735"/>
    </source>
</evidence>
<dbReference type="FunFam" id="3.60.20.30:FF:000001">
    <property type="entry name" value="Isoaspartyl peptidase/L-asparaginase"/>
    <property type="match status" value="1"/>
</dbReference>
<evidence type="ECO:0000256" key="7">
    <source>
        <dbReference type="PIRSR" id="PIRSR600246-3"/>
    </source>
</evidence>
<keyword evidence="3" id="KW-0068">Autocatalytic cleavage</keyword>
<keyword evidence="10" id="KW-1185">Reference proteome</keyword>
<dbReference type="OrthoDB" id="9780217at2"/>
<reference evidence="9 11" key="2">
    <citation type="submission" date="2018-06" db="EMBL/GenBank/DDBJ databases">
        <authorList>
            <consortium name="Pathogen Informatics"/>
            <person name="Doyle S."/>
        </authorList>
    </citation>
    <scope>NUCLEOTIDE SEQUENCE [LARGE SCALE GENOMIC DNA]</scope>
    <source>
        <strain evidence="9 11">NCTC12437</strain>
    </source>
</reference>
<dbReference type="GO" id="GO:0006508">
    <property type="term" value="P:proteolysis"/>
    <property type="evidence" value="ECO:0007669"/>
    <property type="project" value="UniProtKB-KW"/>
</dbReference>
<keyword evidence="2 9" id="KW-0378">Hydrolase</keyword>
<dbReference type="GO" id="GO:0016811">
    <property type="term" value="F:hydrolase activity, acting on carbon-nitrogen (but not peptide) bonds, in linear amides"/>
    <property type="evidence" value="ECO:0007669"/>
    <property type="project" value="UniProtKB-ARBA"/>
</dbReference>
<evidence type="ECO:0000313" key="11">
    <source>
        <dbReference type="Proteomes" id="UP000255066"/>
    </source>
</evidence>